<dbReference type="PROSITE" id="PS51277">
    <property type="entry name" value="BURP"/>
    <property type="match status" value="1"/>
</dbReference>
<sequence>MEETLRVCEDSPIKGETKYCATSVEAMLNFVHGIMREKTQIEALTTTTHDFSEDKSKVLKVELRNDANGDKVEAIAVCHLDTSQWIPSHVSFRVFSILPGTSPVCHFFPSDNLVWDPKQLPMDMKRFVIACLCVY</sequence>
<accession>A0A9J5ZCA9</accession>
<name>A0A9J5ZCA9_SOLCO</name>
<keyword evidence="3" id="KW-1185">Reference proteome</keyword>
<dbReference type="PANTHER" id="PTHR31236:SF32">
    <property type="entry name" value="BURP DOMAIN PROTEIN USPL1-LIKE"/>
    <property type="match status" value="1"/>
</dbReference>
<feature type="domain" description="BURP" evidence="1">
    <location>
        <begin position="1"/>
        <end position="118"/>
    </location>
</feature>
<protein>
    <recommendedName>
        <fullName evidence="1">BURP domain-containing protein</fullName>
    </recommendedName>
</protein>
<dbReference type="AlphaFoldDB" id="A0A9J5ZCA9"/>
<proteinExistence type="predicted"/>
<gene>
    <name evidence="2" type="ORF">H5410_020397</name>
</gene>
<evidence type="ECO:0000313" key="2">
    <source>
        <dbReference type="EMBL" id="KAG5609116.1"/>
    </source>
</evidence>
<evidence type="ECO:0000259" key="1">
    <source>
        <dbReference type="PROSITE" id="PS51277"/>
    </source>
</evidence>
<dbReference type="OrthoDB" id="1264366at2759"/>
<dbReference type="Pfam" id="PF03181">
    <property type="entry name" value="BURP"/>
    <property type="match status" value="2"/>
</dbReference>
<dbReference type="EMBL" id="JACXVP010000004">
    <property type="protein sequence ID" value="KAG5609116.1"/>
    <property type="molecule type" value="Genomic_DNA"/>
</dbReference>
<evidence type="ECO:0000313" key="3">
    <source>
        <dbReference type="Proteomes" id="UP000824120"/>
    </source>
</evidence>
<dbReference type="PANTHER" id="PTHR31236">
    <property type="entry name" value="BURP DOMAIN PROTEIN USPL1-LIKE"/>
    <property type="match status" value="1"/>
</dbReference>
<reference evidence="2 3" key="1">
    <citation type="submission" date="2020-09" db="EMBL/GenBank/DDBJ databases">
        <title>De no assembly of potato wild relative species, Solanum commersonii.</title>
        <authorList>
            <person name="Cho K."/>
        </authorList>
    </citation>
    <scope>NUCLEOTIDE SEQUENCE [LARGE SCALE GENOMIC DNA]</scope>
    <source>
        <strain evidence="2">LZ3.2</strain>
        <tissue evidence="2">Leaf</tissue>
    </source>
</reference>
<dbReference type="InterPro" id="IPR044816">
    <property type="entry name" value="BURP"/>
</dbReference>
<dbReference type="InterPro" id="IPR004873">
    <property type="entry name" value="BURP_dom"/>
</dbReference>
<comment type="caution">
    <text evidence="2">The sequence shown here is derived from an EMBL/GenBank/DDBJ whole genome shotgun (WGS) entry which is preliminary data.</text>
</comment>
<organism evidence="2 3">
    <name type="scientific">Solanum commersonii</name>
    <name type="common">Commerson's wild potato</name>
    <name type="synonym">Commerson's nightshade</name>
    <dbReference type="NCBI Taxonomy" id="4109"/>
    <lineage>
        <taxon>Eukaryota</taxon>
        <taxon>Viridiplantae</taxon>
        <taxon>Streptophyta</taxon>
        <taxon>Embryophyta</taxon>
        <taxon>Tracheophyta</taxon>
        <taxon>Spermatophyta</taxon>
        <taxon>Magnoliopsida</taxon>
        <taxon>eudicotyledons</taxon>
        <taxon>Gunneridae</taxon>
        <taxon>Pentapetalae</taxon>
        <taxon>asterids</taxon>
        <taxon>lamiids</taxon>
        <taxon>Solanales</taxon>
        <taxon>Solanaceae</taxon>
        <taxon>Solanoideae</taxon>
        <taxon>Solaneae</taxon>
        <taxon>Solanum</taxon>
    </lineage>
</organism>
<dbReference type="SMART" id="SM01045">
    <property type="entry name" value="BURP"/>
    <property type="match status" value="1"/>
</dbReference>
<dbReference type="Proteomes" id="UP000824120">
    <property type="component" value="Chromosome 4"/>
</dbReference>